<dbReference type="PaxDb" id="4113-PGSC0003DMT400011075"/>
<dbReference type="HOGENOM" id="CLU_2780795_0_0_1"/>
<evidence type="ECO:0000313" key="3">
    <source>
        <dbReference type="Proteomes" id="UP000011115"/>
    </source>
</evidence>
<accession>M0ZZ11</accession>
<sequence>MQAYIILHITAEFVLVNHQQSKLDKEVAMVSTTFSSISSSMCLSYITFGKTSEKRAKKTAKFIFYGIYF</sequence>
<proteinExistence type="predicted"/>
<evidence type="ECO:0000313" key="2">
    <source>
        <dbReference type="EnsemblPlants" id="PGSC0003DMT400011075"/>
    </source>
</evidence>
<feature type="transmembrane region" description="Helical" evidence="1">
    <location>
        <begin position="27"/>
        <end position="48"/>
    </location>
</feature>
<name>M0ZZ11_SOLTU</name>
<dbReference type="InParanoid" id="M0ZZ11"/>
<keyword evidence="3" id="KW-1185">Reference proteome</keyword>
<dbReference type="Gramene" id="PGSC0003DMT400011075">
    <property type="protein sequence ID" value="PGSC0003DMT400011075"/>
    <property type="gene ID" value="PGSC0003DMG403004334"/>
</dbReference>
<evidence type="ECO:0000256" key="1">
    <source>
        <dbReference type="SAM" id="Phobius"/>
    </source>
</evidence>
<dbReference type="AlphaFoldDB" id="M0ZZ11"/>
<reference evidence="3" key="1">
    <citation type="journal article" date="2011" name="Nature">
        <title>Genome sequence and analysis of the tuber crop potato.</title>
        <authorList>
            <consortium name="The Potato Genome Sequencing Consortium"/>
        </authorList>
    </citation>
    <scope>NUCLEOTIDE SEQUENCE [LARGE SCALE GENOMIC DNA]</scope>
    <source>
        <strain evidence="3">cv. DM1-3 516 R44</strain>
    </source>
</reference>
<protein>
    <submittedName>
        <fullName evidence="2">Uncharacterized protein</fullName>
    </submittedName>
</protein>
<dbReference type="Proteomes" id="UP000011115">
    <property type="component" value="Unassembled WGS sequence"/>
</dbReference>
<keyword evidence="1" id="KW-0812">Transmembrane</keyword>
<dbReference type="EnsemblPlants" id="PGSC0003DMT400011075">
    <property type="protein sequence ID" value="PGSC0003DMT400011075"/>
    <property type="gene ID" value="PGSC0003DMG403004334"/>
</dbReference>
<organism evidence="2 3">
    <name type="scientific">Solanum tuberosum</name>
    <name type="common">Potato</name>
    <dbReference type="NCBI Taxonomy" id="4113"/>
    <lineage>
        <taxon>Eukaryota</taxon>
        <taxon>Viridiplantae</taxon>
        <taxon>Streptophyta</taxon>
        <taxon>Embryophyta</taxon>
        <taxon>Tracheophyta</taxon>
        <taxon>Spermatophyta</taxon>
        <taxon>Magnoliopsida</taxon>
        <taxon>eudicotyledons</taxon>
        <taxon>Gunneridae</taxon>
        <taxon>Pentapetalae</taxon>
        <taxon>asterids</taxon>
        <taxon>lamiids</taxon>
        <taxon>Solanales</taxon>
        <taxon>Solanaceae</taxon>
        <taxon>Solanoideae</taxon>
        <taxon>Solaneae</taxon>
        <taxon>Solanum</taxon>
    </lineage>
</organism>
<keyword evidence="1" id="KW-1133">Transmembrane helix</keyword>
<reference evidence="2" key="2">
    <citation type="submission" date="2015-06" db="UniProtKB">
        <authorList>
            <consortium name="EnsemblPlants"/>
        </authorList>
    </citation>
    <scope>IDENTIFICATION</scope>
    <source>
        <strain evidence="2">DM1-3 516 R44</strain>
    </source>
</reference>
<keyword evidence="1" id="KW-0472">Membrane</keyword>